<dbReference type="RefSeq" id="WP_088247622.1">
    <property type="nucleotide sequence ID" value="NZ_BNAM01000002.1"/>
</dbReference>
<dbReference type="Pfam" id="PF13460">
    <property type="entry name" value="NAD_binding_10"/>
    <property type="match status" value="1"/>
</dbReference>
<dbReference type="Gene3D" id="3.90.25.10">
    <property type="entry name" value="UDP-galactose 4-epimerase, domain 1"/>
    <property type="match status" value="1"/>
</dbReference>
<dbReference type="AlphaFoldDB" id="A0A246BRI7"/>
<sequence length="290" mass="30251">MIGITAATGQLGQLVVQALLDRGVPASRIVALVRTPGKAAALAAQGVQVRHADYHQPATLNAALQGVEKLLLISSNDFNDRVEQHRHVIEAAREAGVKQVAYTSILNADTATFGLAADHQATEQILRDSGLPFVFLRNGWYTENYTGSAAQAIQSGALLGAAGTGALNLAARRDYAEAAAAVLATDGHIPAGQGGRAYELAGDERLNMTDLAAEYARQSGQPVEYRDLPPAGYAATLQSFGVPEGFAHTLADVDAGIARGELSSASRDLTTLIGRPTTPVRTSVAEALNS</sequence>
<dbReference type="InterPro" id="IPR052718">
    <property type="entry name" value="NmrA-type_oxidoreductase"/>
</dbReference>
<dbReference type="InterPro" id="IPR036291">
    <property type="entry name" value="NAD(P)-bd_dom_sf"/>
</dbReference>
<accession>A0A246BRI7</accession>
<evidence type="ECO:0000313" key="2">
    <source>
        <dbReference type="EMBL" id="OWL97822.1"/>
    </source>
</evidence>
<protein>
    <submittedName>
        <fullName evidence="2">NAD(P)-dependent oxidoreductase</fullName>
    </submittedName>
</protein>
<feature type="domain" description="NAD(P)-binding" evidence="1">
    <location>
        <begin position="7"/>
        <end position="184"/>
    </location>
</feature>
<comment type="caution">
    <text evidence="2">The sequence shown here is derived from an EMBL/GenBank/DDBJ whole genome shotgun (WGS) entry which is preliminary data.</text>
</comment>
<dbReference type="OrthoDB" id="152510at2"/>
<reference evidence="2 3" key="1">
    <citation type="submission" date="2017-05" db="EMBL/GenBank/DDBJ databases">
        <title>De novo genome assembly of Deniococcus indicus strain DR1.</title>
        <authorList>
            <person name="Chauhan D."/>
            <person name="Yennamalli R.M."/>
            <person name="Priyadarshini R."/>
        </authorList>
    </citation>
    <scope>NUCLEOTIDE SEQUENCE [LARGE SCALE GENOMIC DNA]</scope>
    <source>
        <strain evidence="2 3">DR1</strain>
    </source>
</reference>
<evidence type="ECO:0000313" key="3">
    <source>
        <dbReference type="Proteomes" id="UP000197208"/>
    </source>
</evidence>
<proteinExistence type="predicted"/>
<dbReference type="Proteomes" id="UP000197208">
    <property type="component" value="Unassembled WGS sequence"/>
</dbReference>
<dbReference type="SUPFAM" id="SSF51735">
    <property type="entry name" value="NAD(P)-binding Rossmann-fold domains"/>
    <property type="match status" value="1"/>
</dbReference>
<gene>
    <name evidence="2" type="ORF">CBQ26_06160</name>
</gene>
<dbReference type="PANTHER" id="PTHR47129">
    <property type="entry name" value="QUINONE OXIDOREDUCTASE 2"/>
    <property type="match status" value="1"/>
</dbReference>
<name>A0A246BRI7_9DEIO</name>
<dbReference type="InterPro" id="IPR016040">
    <property type="entry name" value="NAD(P)-bd_dom"/>
</dbReference>
<dbReference type="Gene3D" id="3.40.50.720">
    <property type="entry name" value="NAD(P)-binding Rossmann-like Domain"/>
    <property type="match status" value="1"/>
</dbReference>
<dbReference type="EMBL" id="NHMK01000009">
    <property type="protein sequence ID" value="OWL97822.1"/>
    <property type="molecule type" value="Genomic_DNA"/>
</dbReference>
<keyword evidence="3" id="KW-1185">Reference proteome</keyword>
<organism evidence="2 3">
    <name type="scientific">Deinococcus indicus</name>
    <dbReference type="NCBI Taxonomy" id="223556"/>
    <lineage>
        <taxon>Bacteria</taxon>
        <taxon>Thermotogati</taxon>
        <taxon>Deinococcota</taxon>
        <taxon>Deinococci</taxon>
        <taxon>Deinococcales</taxon>
        <taxon>Deinococcaceae</taxon>
        <taxon>Deinococcus</taxon>
    </lineage>
</organism>
<dbReference type="CDD" id="cd05269">
    <property type="entry name" value="TMR_SDR_a"/>
    <property type="match status" value="1"/>
</dbReference>
<evidence type="ECO:0000259" key="1">
    <source>
        <dbReference type="Pfam" id="PF13460"/>
    </source>
</evidence>
<dbReference type="PANTHER" id="PTHR47129:SF1">
    <property type="entry name" value="NMRA-LIKE DOMAIN-CONTAINING PROTEIN"/>
    <property type="match status" value="1"/>
</dbReference>